<evidence type="ECO:0000313" key="3">
    <source>
        <dbReference type="EMBL" id="GAA0141788.1"/>
    </source>
</evidence>
<dbReference type="PANTHER" id="PTHR45642:SF149">
    <property type="entry name" value="SGNH HYDROLASE-TYPE ESTERASE DOMAIN-CONTAINING PROTEIN-RELATED"/>
    <property type="match status" value="1"/>
</dbReference>
<protein>
    <submittedName>
        <fullName evidence="3">Hydrolase</fullName>
    </submittedName>
</protein>
<dbReference type="EMBL" id="BAABME010000325">
    <property type="protein sequence ID" value="GAA0141788.1"/>
    <property type="molecule type" value="Genomic_DNA"/>
</dbReference>
<comment type="caution">
    <text evidence="3">The sequence shown here is derived from an EMBL/GenBank/DDBJ whole genome shotgun (WGS) entry which is preliminary data.</text>
</comment>
<evidence type="ECO:0000313" key="4">
    <source>
        <dbReference type="Proteomes" id="UP001454036"/>
    </source>
</evidence>
<dbReference type="PANTHER" id="PTHR45642">
    <property type="entry name" value="GDSL ESTERASE/LIPASE EXL3"/>
    <property type="match status" value="1"/>
</dbReference>
<dbReference type="Gene3D" id="3.40.50.1110">
    <property type="entry name" value="SGNH hydrolase"/>
    <property type="match status" value="1"/>
</dbReference>
<proteinExistence type="inferred from homology"/>
<evidence type="ECO:0000256" key="2">
    <source>
        <dbReference type="SAM" id="SignalP"/>
    </source>
</evidence>
<name>A0AAV3NS52_LITER</name>
<feature type="chain" id="PRO_5043438975" evidence="2">
    <location>
        <begin position="33"/>
        <end position="368"/>
    </location>
</feature>
<comment type="similarity">
    <text evidence="1">Belongs to the 'GDSL' lipolytic enzyme family.</text>
</comment>
<dbReference type="Pfam" id="PF00657">
    <property type="entry name" value="Lipase_GDSL"/>
    <property type="match status" value="1"/>
</dbReference>
<sequence>MATTHNANMAKTSKFLLIWSQLIMQMVMNAEAQVSSIIVFGDSSVDAGNNNDINTAVKSNFRPYGRDFIGGKPTGRFSNGRLPTDFISEAFGIKPAIPAYLDKHYNISDFATGVCFASAGTGLDPLTSDIVSVLPLERQIHYFKEYQKQLKEYLGNKKAEKVLSDALYITSIGTNDFLENYYVRPKRVSEYSVDKYQDFLLNLTREFVKTLYQLGGRKILLAGLPPMGCLPLIRTVNIFTWGSCKEEYNQVAIEYNKKLEGLVRLLSKEFKEIEVVLTDSYNILEDIIKNPRNYDFEVAERACCGTGKFEVSYMCNQMTPTCYDTNKYVFWDAMHLTEKTNRILANNTFKTSLANFQNQKTNNIFRRM</sequence>
<dbReference type="InterPro" id="IPR001087">
    <property type="entry name" value="GDSL"/>
</dbReference>
<keyword evidence="3" id="KW-0378">Hydrolase</keyword>
<evidence type="ECO:0000256" key="1">
    <source>
        <dbReference type="ARBA" id="ARBA00008668"/>
    </source>
</evidence>
<dbReference type="SUPFAM" id="SSF52266">
    <property type="entry name" value="SGNH hydrolase"/>
    <property type="match status" value="1"/>
</dbReference>
<gene>
    <name evidence="3" type="ORF">LIER_02847</name>
</gene>
<accession>A0AAV3NS52</accession>
<dbReference type="InterPro" id="IPR050592">
    <property type="entry name" value="GDSL_lipolytic_enzyme"/>
</dbReference>
<dbReference type="GO" id="GO:0016788">
    <property type="term" value="F:hydrolase activity, acting on ester bonds"/>
    <property type="evidence" value="ECO:0007669"/>
    <property type="project" value="InterPro"/>
</dbReference>
<dbReference type="InterPro" id="IPR036514">
    <property type="entry name" value="SGNH_hydro_sf"/>
</dbReference>
<reference evidence="3 4" key="1">
    <citation type="submission" date="2024-01" db="EMBL/GenBank/DDBJ databases">
        <title>The complete chloroplast genome sequence of Lithospermum erythrorhizon: insights into the phylogenetic relationship among Boraginaceae species and the maternal lineages of purple gromwells.</title>
        <authorList>
            <person name="Okada T."/>
            <person name="Watanabe K."/>
        </authorList>
    </citation>
    <scope>NUCLEOTIDE SEQUENCE [LARGE SCALE GENOMIC DNA]</scope>
</reference>
<organism evidence="3 4">
    <name type="scientific">Lithospermum erythrorhizon</name>
    <name type="common">Purple gromwell</name>
    <name type="synonym">Lithospermum officinale var. erythrorhizon</name>
    <dbReference type="NCBI Taxonomy" id="34254"/>
    <lineage>
        <taxon>Eukaryota</taxon>
        <taxon>Viridiplantae</taxon>
        <taxon>Streptophyta</taxon>
        <taxon>Embryophyta</taxon>
        <taxon>Tracheophyta</taxon>
        <taxon>Spermatophyta</taxon>
        <taxon>Magnoliopsida</taxon>
        <taxon>eudicotyledons</taxon>
        <taxon>Gunneridae</taxon>
        <taxon>Pentapetalae</taxon>
        <taxon>asterids</taxon>
        <taxon>lamiids</taxon>
        <taxon>Boraginales</taxon>
        <taxon>Boraginaceae</taxon>
        <taxon>Boraginoideae</taxon>
        <taxon>Lithospermeae</taxon>
        <taxon>Lithospermum</taxon>
    </lineage>
</organism>
<dbReference type="CDD" id="cd01837">
    <property type="entry name" value="SGNH_plant_lipase_like"/>
    <property type="match status" value="1"/>
</dbReference>
<keyword evidence="4" id="KW-1185">Reference proteome</keyword>
<dbReference type="Proteomes" id="UP001454036">
    <property type="component" value="Unassembled WGS sequence"/>
</dbReference>
<dbReference type="FunFam" id="3.40.50.1110:FF:000003">
    <property type="entry name" value="GDSL esterase/lipase APG"/>
    <property type="match status" value="1"/>
</dbReference>
<keyword evidence="2" id="KW-0732">Signal</keyword>
<feature type="signal peptide" evidence="2">
    <location>
        <begin position="1"/>
        <end position="32"/>
    </location>
</feature>
<dbReference type="InterPro" id="IPR035669">
    <property type="entry name" value="SGNH_plant_lipase-like"/>
</dbReference>
<dbReference type="AlphaFoldDB" id="A0AAV3NS52"/>